<dbReference type="Proteomes" id="UP000785625">
    <property type="component" value="Unassembled WGS sequence"/>
</dbReference>
<comment type="similarity">
    <text evidence="2 7 8">Belongs to the NDK family.</text>
</comment>
<dbReference type="InterPro" id="IPR034907">
    <property type="entry name" value="NDK-like_dom"/>
</dbReference>
<comment type="cofactor">
    <cofactor evidence="1">
        <name>Mg(2+)</name>
        <dbReference type="ChEBI" id="CHEBI:18420"/>
    </cofactor>
</comment>
<dbReference type="SUPFAM" id="SSF54919">
    <property type="entry name" value="Nucleoside diphosphate kinase, NDK"/>
    <property type="match status" value="1"/>
</dbReference>
<comment type="caution">
    <text evidence="10">The sequence shown here is derived from an EMBL/GenBank/DDBJ whole genome shotgun (WGS) entry which is preliminary data.</text>
</comment>
<dbReference type="PANTHER" id="PTHR11349">
    <property type="entry name" value="NUCLEOSIDE DIPHOSPHATE KINASE"/>
    <property type="match status" value="1"/>
</dbReference>
<name>A0ABS2H352_9LACO</name>
<gene>
    <name evidence="10" type="primary">ndk</name>
    <name evidence="10" type="ORF">H5975_08275</name>
</gene>
<evidence type="ECO:0000259" key="9">
    <source>
        <dbReference type="SMART" id="SM00562"/>
    </source>
</evidence>
<dbReference type="SMART" id="SM00562">
    <property type="entry name" value="NDK"/>
    <property type="match status" value="1"/>
</dbReference>
<dbReference type="NCBIfam" id="NF001908">
    <property type="entry name" value="PRK00668.1"/>
    <property type="match status" value="1"/>
</dbReference>
<dbReference type="CDD" id="cd04413">
    <property type="entry name" value="NDPk_I"/>
    <property type="match status" value="1"/>
</dbReference>
<proteinExistence type="inferred from homology"/>
<protein>
    <recommendedName>
        <fullName evidence="3">nucleoside-diphosphate kinase</fullName>
        <ecNumber evidence="3">2.7.4.6</ecNumber>
    </recommendedName>
</protein>
<evidence type="ECO:0000313" key="11">
    <source>
        <dbReference type="Proteomes" id="UP000785625"/>
    </source>
</evidence>
<organism evidence="10 11">
    <name type="scientific">Limosilactobacillus coleohominis</name>
    <dbReference type="NCBI Taxonomy" id="181675"/>
    <lineage>
        <taxon>Bacteria</taxon>
        <taxon>Bacillati</taxon>
        <taxon>Bacillota</taxon>
        <taxon>Bacilli</taxon>
        <taxon>Lactobacillales</taxon>
        <taxon>Lactobacillaceae</taxon>
        <taxon>Limosilactobacillus</taxon>
    </lineage>
</organism>
<evidence type="ECO:0000256" key="7">
    <source>
        <dbReference type="PROSITE-ProRule" id="PRU00706"/>
    </source>
</evidence>
<evidence type="ECO:0000256" key="5">
    <source>
        <dbReference type="ARBA" id="ARBA00022777"/>
    </source>
</evidence>
<dbReference type="PROSITE" id="PS51374">
    <property type="entry name" value="NDPK_LIKE"/>
    <property type="match status" value="1"/>
</dbReference>
<dbReference type="Gene3D" id="3.30.70.141">
    <property type="entry name" value="Nucleoside diphosphate kinase-like domain"/>
    <property type="match status" value="1"/>
</dbReference>
<evidence type="ECO:0000256" key="4">
    <source>
        <dbReference type="ARBA" id="ARBA00022679"/>
    </source>
</evidence>
<dbReference type="EC" id="2.7.4.6" evidence="3"/>
<keyword evidence="11" id="KW-1185">Reference proteome</keyword>
<evidence type="ECO:0000313" key="10">
    <source>
        <dbReference type="EMBL" id="MBM6941413.1"/>
    </source>
</evidence>
<feature type="domain" description="Nucleoside diphosphate kinase-like" evidence="9">
    <location>
        <begin position="4"/>
        <end position="141"/>
    </location>
</feature>
<keyword evidence="4 10" id="KW-0808">Transferase</keyword>
<reference evidence="10 11" key="1">
    <citation type="journal article" date="2021" name="Sci. Rep.">
        <title>The distribution of antibiotic resistance genes in chicken gut microbiota commensals.</title>
        <authorList>
            <person name="Juricova H."/>
            <person name="Matiasovicova J."/>
            <person name="Kubasova T."/>
            <person name="Cejkova D."/>
            <person name="Rychlik I."/>
        </authorList>
    </citation>
    <scope>NUCLEOTIDE SEQUENCE [LARGE SCALE GENOMIC DNA]</scope>
    <source>
        <strain evidence="10 11">An574</strain>
    </source>
</reference>
<dbReference type="InterPro" id="IPR036850">
    <property type="entry name" value="NDK-like_dom_sf"/>
</dbReference>
<dbReference type="InterPro" id="IPR001564">
    <property type="entry name" value="Nucleoside_diP_kinase"/>
</dbReference>
<sequence length="144" mass="16337">MVKDEYTLVLVKPDGVKTRHIGDIISKIENKGYRIEALKMINPTKDKLRQHYFDKVDKPFFPELLNYMMEGPIVGIVVSGTNVVHAIHNMAGATNPGEAAWGTIRGDYGREWPDGVLRNIIHTSDNVENAKREIGIWFPEFKMA</sequence>
<comment type="caution">
    <text evidence="7">Lacks conserved residue(s) required for the propagation of feature annotation.</text>
</comment>
<evidence type="ECO:0000256" key="6">
    <source>
        <dbReference type="ARBA" id="ARBA00023080"/>
    </source>
</evidence>
<evidence type="ECO:0000256" key="3">
    <source>
        <dbReference type="ARBA" id="ARBA00012966"/>
    </source>
</evidence>
<dbReference type="Pfam" id="PF00334">
    <property type="entry name" value="NDK"/>
    <property type="match status" value="1"/>
</dbReference>
<evidence type="ECO:0000256" key="1">
    <source>
        <dbReference type="ARBA" id="ARBA00001946"/>
    </source>
</evidence>
<keyword evidence="5 10" id="KW-0418">Kinase</keyword>
<accession>A0ABS2H352</accession>
<dbReference type="PRINTS" id="PR01243">
    <property type="entry name" value="NUCDPKINASE"/>
</dbReference>
<keyword evidence="6" id="KW-0546">Nucleotide metabolism</keyword>
<dbReference type="RefSeq" id="WP_204785622.1">
    <property type="nucleotide sequence ID" value="NZ_CALVGD010000112.1"/>
</dbReference>
<dbReference type="GO" id="GO:0004550">
    <property type="term" value="F:nucleoside diphosphate kinase activity"/>
    <property type="evidence" value="ECO:0007669"/>
    <property type="project" value="UniProtKB-EC"/>
</dbReference>
<evidence type="ECO:0000256" key="2">
    <source>
        <dbReference type="ARBA" id="ARBA00008142"/>
    </source>
</evidence>
<dbReference type="EMBL" id="JACJKU010000158">
    <property type="protein sequence ID" value="MBM6941413.1"/>
    <property type="molecule type" value="Genomic_DNA"/>
</dbReference>
<evidence type="ECO:0000256" key="8">
    <source>
        <dbReference type="RuleBase" id="RU004011"/>
    </source>
</evidence>